<dbReference type="Proteomes" id="UP000492820">
    <property type="component" value="Unassembled WGS sequence"/>
</dbReference>
<dbReference type="WBParaSite" id="EgrG_001160400">
    <property type="protein sequence ID" value="EgrG_001160400"/>
    <property type="gene ID" value="EgrG_001160400"/>
</dbReference>
<dbReference type="OrthoDB" id="6264573at2759"/>
<organism evidence="1">
    <name type="scientific">Echinococcus granulosus</name>
    <name type="common">Hydatid tapeworm</name>
    <dbReference type="NCBI Taxonomy" id="6210"/>
    <lineage>
        <taxon>Eukaryota</taxon>
        <taxon>Metazoa</taxon>
        <taxon>Spiralia</taxon>
        <taxon>Lophotrochozoa</taxon>
        <taxon>Platyhelminthes</taxon>
        <taxon>Cestoda</taxon>
        <taxon>Eucestoda</taxon>
        <taxon>Cyclophyllidea</taxon>
        <taxon>Taeniidae</taxon>
        <taxon>Echinococcus</taxon>
        <taxon>Echinococcus granulosus group</taxon>
    </lineage>
</organism>
<evidence type="ECO:0000313" key="2">
    <source>
        <dbReference type="Proteomes" id="UP000492820"/>
    </source>
</evidence>
<protein>
    <submittedName>
        <fullName evidence="1 3">STARP-like antigen</fullName>
    </submittedName>
</protein>
<dbReference type="Gene3D" id="4.10.280.10">
    <property type="entry name" value="Helix-loop-helix DNA-binding domain"/>
    <property type="match status" value="1"/>
</dbReference>
<evidence type="ECO:0000313" key="1">
    <source>
        <dbReference type="EMBL" id="CDS24977.1"/>
    </source>
</evidence>
<dbReference type="SUPFAM" id="SSF47459">
    <property type="entry name" value="HLH, helix-loop-helix DNA-binding domain"/>
    <property type="match status" value="1"/>
</dbReference>
<proteinExistence type="predicted"/>
<evidence type="ECO:0000313" key="3">
    <source>
        <dbReference type="WBParaSite" id="EgrG_001160400"/>
    </source>
</evidence>
<dbReference type="AlphaFoldDB" id="A0A068X4N0"/>
<dbReference type="GO" id="GO:0046983">
    <property type="term" value="F:protein dimerization activity"/>
    <property type="evidence" value="ECO:0007669"/>
    <property type="project" value="InterPro"/>
</dbReference>
<gene>
    <name evidence="1" type="ORF">EgrG_001160400</name>
</gene>
<sequence length="178" mass="19944">MFQAPVVKVVSAPSVVSTHSSTYIQRTEGRGVLSRTSSRQRFESRRVKKQNMERVRRARISDKIAQLHGLALSMVGKDVEMLGFCHDVLSSLRNLLVESPDMMERLKAYHRGDTVTSAVCQNITPDSPTTSQIGYCDSGVYVSPTSVTHSSSVEGNGADRTEYRLPPKKRQEVWRPYL</sequence>
<dbReference type="EMBL" id="LK028665">
    <property type="protein sequence ID" value="CDS24977.1"/>
    <property type="molecule type" value="Genomic_DNA"/>
</dbReference>
<reference evidence="3" key="3">
    <citation type="submission" date="2020-10" db="UniProtKB">
        <authorList>
            <consortium name="WormBaseParasite"/>
        </authorList>
    </citation>
    <scope>IDENTIFICATION</scope>
</reference>
<reference evidence="1" key="2">
    <citation type="submission" date="2014-06" db="EMBL/GenBank/DDBJ databases">
        <authorList>
            <person name="Aslett M."/>
        </authorList>
    </citation>
    <scope>NUCLEOTIDE SEQUENCE</scope>
</reference>
<reference evidence="1 2" key="1">
    <citation type="journal article" date="2013" name="Nature">
        <title>The genomes of four tapeworm species reveal adaptations to parasitism.</title>
        <authorList>
            <person name="Tsai I.J."/>
            <person name="Zarowiecki M."/>
            <person name="Holroyd N."/>
            <person name="Garciarrubio A."/>
            <person name="Sanchez-Flores A."/>
            <person name="Brooks K.L."/>
            <person name="Tracey A."/>
            <person name="Bobes R.J."/>
            <person name="Fragoso G."/>
            <person name="Sciutto E."/>
            <person name="Aslett M."/>
            <person name="Beasley H."/>
            <person name="Bennett H.M."/>
            <person name="Cai J."/>
            <person name="Camicia F."/>
            <person name="Clark R."/>
            <person name="Cucher M."/>
            <person name="De Silva N."/>
            <person name="Day T.A."/>
            <person name="Deplazes P."/>
            <person name="Estrada K."/>
            <person name="Fernandez C."/>
            <person name="Holland P.W."/>
            <person name="Hou J."/>
            <person name="Hu S."/>
            <person name="Huckvale T."/>
            <person name="Hung S.S."/>
            <person name="Kamenetzky L."/>
            <person name="Keane J.A."/>
            <person name="Kiss F."/>
            <person name="Koziol U."/>
            <person name="Lambert O."/>
            <person name="Liu K."/>
            <person name="Luo X."/>
            <person name="Luo Y."/>
            <person name="Macchiaroli N."/>
            <person name="Nichol S."/>
            <person name="Paps J."/>
            <person name="Parkinson J."/>
            <person name="Pouchkina-Stantcheva N."/>
            <person name="Riddiford N."/>
            <person name="Rosenzvit M."/>
            <person name="Salinas G."/>
            <person name="Wasmuth J.D."/>
            <person name="Zamanian M."/>
            <person name="Zheng Y."/>
            <person name="Cai X."/>
            <person name="Soberon X."/>
            <person name="Olson P.D."/>
            <person name="Laclette J.P."/>
            <person name="Brehm K."/>
            <person name="Berriman M."/>
            <person name="Garciarrubio A."/>
            <person name="Bobes R.J."/>
            <person name="Fragoso G."/>
            <person name="Sanchez-Flores A."/>
            <person name="Estrada K."/>
            <person name="Cevallos M.A."/>
            <person name="Morett E."/>
            <person name="Gonzalez V."/>
            <person name="Portillo T."/>
            <person name="Ochoa-Leyva A."/>
            <person name="Jose M.V."/>
            <person name="Sciutto E."/>
            <person name="Landa A."/>
            <person name="Jimenez L."/>
            <person name="Valdes V."/>
            <person name="Carrero J.C."/>
            <person name="Larralde C."/>
            <person name="Morales-Montor J."/>
            <person name="Limon-Lason J."/>
            <person name="Soberon X."/>
            <person name="Laclette J.P."/>
        </authorList>
    </citation>
    <scope>NUCLEOTIDE SEQUENCE [LARGE SCALE GENOMIC DNA]</scope>
</reference>
<accession>A0A068X4N0</accession>
<name>A0A068X4N0_ECHGR</name>
<dbReference type="InterPro" id="IPR036638">
    <property type="entry name" value="HLH_DNA-bd_sf"/>
</dbReference>